<evidence type="ECO:0000313" key="2">
    <source>
        <dbReference type="Proteomes" id="UP001596104"/>
    </source>
</evidence>
<dbReference type="Proteomes" id="UP001596104">
    <property type="component" value="Unassembled WGS sequence"/>
</dbReference>
<comment type="caution">
    <text evidence="1">The sequence shown here is derived from an EMBL/GenBank/DDBJ whole genome shotgun (WGS) entry which is preliminary data.</text>
</comment>
<sequence>MPAAATSTAHPHFKIGRDREGHWIAVETHGRGGGYFRSRDDALHYARAETGSCVGAVTFSARPLALRLS</sequence>
<proteinExistence type="predicted"/>
<evidence type="ECO:0000313" key="1">
    <source>
        <dbReference type="EMBL" id="MFC5391437.1"/>
    </source>
</evidence>
<dbReference type="EMBL" id="JBHSLV010000005">
    <property type="protein sequence ID" value="MFC5391437.1"/>
    <property type="molecule type" value="Genomic_DNA"/>
</dbReference>
<reference evidence="2" key="1">
    <citation type="journal article" date="2019" name="Int. J. Syst. Evol. Microbiol.">
        <title>The Global Catalogue of Microorganisms (GCM) 10K type strain sequencing project: providing services to taxonomists for standard genome sequencing and annotation.</title>
        <authorList>
            <consortium name="The Broad Institute Genomics Platform"/>
            <consortium name="The Broad Institute Genome Sequencing Center for Infectious Disease"/>
            <person name="Wu L."/>
            <person name="Ma J."/>
        </authorList>
    </citation>
    <scope>NUCLEOTIDE SEQUENCE [LARGE SCALE GENOMIC DNA]</scope>
    <source>
        <strain evidence="2">CGMCC 1.16326</strain>
    </source>
</reference>
<evidence type="ECO:0008006" key="3">
    <source>
        <dbReference type="Google" id="ProtNLM"/>
    </source>
</evidence>
<protein>
    <recommendedName>
        <fullName evidence="3">DUF2188 domain-containing protein</fullName>
    </recommendedName>
</protein>
<name>A0ABW0H463_9HYPH</name>
<dbReference type="RefSeq" id="WP_291673976.1">
    <property type="nucleotide sequence ID" value="NZ_JBHSLV010000005.1"/>
</dbReference>
<gene>
    <name evidence="1" type="ORF">ACFPPC_02150</name>
</gene>
<organism evidence="1 2">
    <name type="scientific">Bosea vestrisii</name>
    <dbReference type="NCBI Taxonomy" id="151416"/>
    <lineage>
        <taxon>Bacteria</taxon>
        <taxon>Pseudomonadati</taxon>
        <taxon>Pseudomonadota</taxon>
        <taxon>Alphaproteobacteria</taxon>
        <taxon>Hyphomicrobiales</taxon>
        <taxon>Boseaceae</taxon>
        <taxon>Bosea</taxon>
    </lineage>
</organism>
<keyword evidence="2" id="KW-1185">Reference proteome</keyword>
<accession>A0ABW0H463</accession>